<dbReference type="GO" id="GO:0004357">
    <property type="term" value="F:glutamate-cysteine ligase activity"/>
    <property type="evidence" value="ECO:0007669"/>
    <property type="project" value="UniProtKB-EC"/>
</dbReference>
<evidence type="ECO:0000256" key="2">
    <source>
        <dbReference type="ARBA" id="ARBA00022598"/>
    </source>
</evidence>
<dbReference type="InterPro" id="IPR035434">
    <property type="entry name" value="GCL_bact_plant"/>
</dbReference>
<dbReference type="PANTHER" id="PTHR34378">
    <property type="entry name" value="GLUTAMATE--CYSTEINE LIGASE, CHLOROPLASTIC"/>
    <property type="match status" value="1"/>
</dbReference>
<keyword evidence="3" id="KW-0547">Nucleotide-binding</keyword>
<dbReference type="GO" id="GO:0005524">
    <property type="term" value="F:ATP binding"/>
    <property type="evidence" value="ECO:0007669"/>
    <property type="project" value="UniProtKB-KW"/>
</dbReference>
<dbReference type="AlphaFoldDB" id="A0A382C5V9"/>
<reference evidence="5" key="1">
    <citation type="submission" date="2018-05" db="EMBL/GenBank/DDBJ databases">
        <authorList>
            <person name="Lanie J.A."/>
            <person name="Ng W.-L."/>
            <person name="Kazmierczak K.M."/>
            <person name="Andrzejewski T.M."/>
            <person name="Davidsen T.M."/>
            <person name="Wayne K.J."/>
            <person name="Tettelin H."/>
            <person name="Glass J.I."/>
            <person name="Rusch D."/>
            <person name="Podicherti R."/>
            <person name="Tsui H.-C.T."/>
            <person name="Winkler M.E."/>
        </authorList>
    </citation>
    <scope>NUCLEOTIDE SEQUENCE</scope>
</reference>
<dbReference type="InterPro" id="IPR014746">
    <property type="entry name" value="Gln_synth/guanido_kin_cat_dom"/>
</dbReference>
<dbReference type="Gene3D" id="3.30.590.20">
    <property type="match status" value="1"/>
</dbReference>
<evidence type="ECO:0000256" key="3">
    <source>
        <dbReference type="ARBA" id="ARBA00022741"/>
    </source>
</evidence>
<accession>A0A382C5V9</accession>
<dbReference type="EC" id="6.3.2.2" evidence="1"/>
<proteinExistence type="predicted"/>
<dbReference type="GO" id="GO:0006750">
    <property type="term" value="P:glutathione biosynthetic process"/>
    <property type="evidence" value="ECO:0007669"/>
    <property type="project" value="InterPro"/>
</dbReference>
<sequence>MLHRKELRQYFELYCKPSAVDKQGQKLGPEYESLIVIPDCNDISGQTYVPLGMEGDDGVPGVLQRFQEFGQMVGEVWEGKYEGENLVGLENQEGASITIEPGGQIELSDQPRDHLSQVESSTRSFVRNLKESIRPIEGRLMFLGAQPLFDLDSISLSPKRRYHIMFQHMPEVGSLGQWMMKATAGTQLSLDYSSLEDLERKFRVICRLSPFLTAIFSNSPIHLGKPSGYKSFRNHIWQNTDDSRCGIPDSFISNNFQIEDYIDWALRASPYHLNREGEIHELMNHSFMDLMNGSHSQINVEFKDWENHLSMLFPEIRIKNIIEIRSMDTLTPEDVLAVPALLQALIYDETVFGRLESMLMDLPETEFPWYQQVAARDGLEGEVNRVKFRKFAVKLMEMALESMNLSEGCRLSVFFDRYTRHGISPADRVLERFYTADENPWKWFQIELEAEEEKQNSFIKYPCKHSENLISWIRH</sequence>
<gene>
    <name evidence="5" type="ORF">METZ01_LOCUS174274</name>
</gene>
<dbReference type="SUPFAM" id="SSF55931">
    <property type="entry name" value="Glutamine synthetase/guanido kinase"/>
    <property type="match status" value="1"/>
</dbReference>
<evidence type="ECO:0000313" key="5">
    <source>
        <dbReference type="EMBL" id="SVB21420.1"/>
    </source>
</evidence>
<keyword evidence="2" id="KW-0436">Ligase</keyword>
<organism evidence="5">
    <name type="scientific">marine metagenome</name>
    <dbReference type="NCBI Taxonomy" id="408172"/>
    <lineage>
        <taxon>unclassified sequences</taxon>
        <taxon>metagenomes</taxon>
        <taxon>ecological metagenomes</taxon>
    </lineage>
</organism>
<evidence type="ECO:0000256" key="1">
    <source>
        <dbReference type="ARBA" id="ARBA00012220"/>
    </source>
</evidence>
<name>A0A382C5V9_9ZZZZ</name>
<dbReference type="PANTHER" id="PTHR34378:SF1">
    <property type="entry name" value="GLUTAMATE--CYSTEINE LIGASE, CHLOROPLASTIC"/>
    <property type="match status" value="1"/>
</dbReference>
<evidence type="ECO:0000256" key="4">
    <source>
        <dbReference type="ARBA" id="ARBA00022840"/>
    </source>
</evidence>
<keyword evidence="4" id="KW-0067">ATP-binding</keyword>
<dbReference type="InterPro" id="IPR006336">
    <property type="entry name" value="GCS2"/>
</dbReference>
<protein>
    <recommendedName>
        <fullName evidence="1">glutamate--cysteine ligase</fullName>
        <ecNumber evidence="1">6.3.2.2</ecNumber>
    </recommendedName>
</protein>
<dbReference type="PIRSF" id="PIRSF017901">
    <property type="entry name" value="GCL"/>
    <property type="match status" value="1"/>
</dbReference>
<dbReference type="Pfam" id="PF04107">
    <property type="entry name" value="GCS2"/>
    <property type="match status" value="1"/>
</dbReference>
<dbReference type="EMBL" id="UINC01032937">
    <property type="protein sequence ID" value="SVB21420.1"/>
    <property type="molecule type" value="Genomic_DNA"/>
</dbReference>